<feature type="region of interest" description="Disordered" evidence="4">
    <location>
        <begin position="106"/>
        <end position="141"/>
    </location>
</feature>
<comment type="caution">
    <text evidence="5">The sequence shown here is derived from an EMBL/GenBank/DDBJ whole genome shotgun (WGS) entry which is preliminary data.</text>
</comment>
<dbReference type="Pfam" id="PF00436">
    <property type="entry name" value="SSB"/>
    <property type="match status" value="1"/>
</dbReference>
<dbReference type="Proteomes" id="UP000051302">
    <property type="component" value="Unassembled WGS sequence"/>
</dbReference>
<keyword evidence="2" id="KW-0233">DNA recombination</keyword>
<organism evidence="5 6">
    <name type="scientific">Companilactobacillus nantensis DSM 16982</name>
    <dbReference type="NCBI Taxonomy" id="1423774"/>
    <lineage>
        <taxon>Bacteria</taxon>
        <taxon>Bacillati</taxon>
        <taxon>Bacillota</taxon>
        <taxon>Bacilli</taxon>
        <taxon>Lactobacillales</taxon>
        <taxon>Lactobacillaceae</taxon>
        <taxon>Companilactobacillus</taxon>
    </lineage>
</organism>
<dbReference type="HAMAP" id="MF_00984">
    <property type="entry name" value="SSB"/>
    <property type="match status" value="1"/>
</dbReference>
<reference evidence="5 6" key="1">
    <citation type="journal article" date="2015" name="Genome Announc.">
        <title>Expanding the biotechnology potential of lactobacilli through comparative genomics of 213 strains and associated genera.</title>
        <authorList>
            <person name="Sun Z."/>
            <person name="Harris H.M."/>
            <person name="McCann A."/>
            <person name="Guo C."/>
            <person name="Argimon S."/>
            <person name="Zhang W."/>
            <person name="Yang X."/>
            <person name="Jeffery I.B."/>
            <person name="Cooney J.C."/>
            <person name="Kagawa T.F."/>
            <person name="Liu W."/>
            <person name="Song Y."/>
            <person name="Salvetti E."/>
            <person name="Wrobel A."/>
            <person name="Rasinkangas P."/>
            <person name="Parkhill J."/>
            <person name="Rea M.C."/>
            <person name="O'Sullivan O."/>
            <person name="Ritari J."/>
            <person name="Douillard F.P."/>
            <person name="Paul Ross R."/>
            <person name="Yang R."/>
            <person name="Briner A.E."/>
            <person name="Felis G.E."/>
            <person name="de Vos W.M."/>
            <person name="Barrangou R."/>
            <person name="Klaenhammer T.R."/>
            <person name="Caufield P.W."/>
            <person name="Cui Y."/>
            <person name="Zhang H."/>
            <person name="O'Toole P.W."/>
        </authorList>
    </citation>
    <scope>NUCLEOTIDE SEQUENCE [LARGE SCALE GENOMIC DNA]</scope>
    <source>
        <strain evidence="5 6">DSM 16982</strain>
    </source>
</reference>
<keyword evidence="2" id="KW-0235">DNA replication</keyword>
<evidence type="ECO:0000256" key="4">
    <source>
        <dbReference type="SAM" id="MobiDB-lite"/>
    </source>
</evidence>
<dbReference type="GO" id="GO:0006260">
    <property type="term" value="P:DNA replication"/>
    <property type="evidence" value="ECO:0007669"/>
    <property type="project" value="UniProtKB-UniRule"/>
</dbReference>
<dbReference type="GO" id="GO:0003697">
    <property type="term" value="F:single-stranded DNA binding"/>
    <property type="evidence" value="ECO:0007669"/>
    <property type="project" value="UniProtKB-UniRule"/>
</dbReference>
<dbReference type="AlphaFoldDB" id="A0A0R1WKT8"/>
<dbReference type="PROSITE" id="PS50935">
    <property type="entry name" value="SSB"/>
    <property type="match status" value="1"/>
</dbReference>
<dbReference type="Gene3D" id="2.40.50.140">
    <property type="entry name" value="Nucleic acid-binding proteins"/>
    <property type="match status" value="1"/>
</dbReference>
<evidence type="ECO:0000313" key="5">
    <source>
        <dbReference type="EMBL" id="KRM18446.1"/>
    </source>
</evidence>
<dbReference type="CDD" id="cd04496">
    <property type="entry name" value="SSB_OBF"/>
    <property type="match status" value="1"/>
</dbReference>
<evidence type="ECO:0000256" key="1">
    <source>
        <dbReference type="ARBA" id="ARBA00023125"/>
    </source>
</evidence>
<sequence length="141" mass="15895">MINRVVLVGRLTRDTELQYTSSGKAVAQFTVAVNRQFTNSQGERDADFIGCTIWQKGAENFVKYTHKGVLVGIDGRIQTSSYDNKQGQRVYRTDVIVENFSLLESKKNTDSKPADNQQKSTPDPFEDNSRPIDISDDDLPF</sequence>
<dbReference type="PIRSF" id="PIRSF002070">
    <property type="entry name" value="SSB"/>
    <property type="match status" value="1"/>
</dbReference>
<dbReference type="GO" id="GO:0006310">
    <property type="term" value="P:DNA recombination"/>
    <property type="evidence" value="ECO:0007669"/>
    <property type="project" value="UniProtKB-UniRule"/>
</dbReference>
<accession>A0A0R1WKT8</accession>
<keyword evidence="1 2" id="KW-0238">DNA-binding</keyword>
<protein>
    <recommendedName>
        <fullName evidence="2 3">Single-stranded DNA-binding protein</fullName>
        <shortName evidence="2">SSB</shortName>
    </recommendedName>
</protein>
<feature type="short sequence motif" description="Important for interaction with partner proteins" evidence="2">
    <location>
        <begin position="136"/>
        <end position="141"/>
    </location>
</feature>
<evidence type="ECO:0000313" key="6">
    <source>
        <dbReference type="Proteomes" id="UP000051302"/>
    </source>
</evidence>
<evidence type="ECO:0000256" key="2">
    <source>
        <dbReference type="HAMAP-Rule" id="MF_00984"/>
    </source>
</evidence>
<comment type="subunit">
    <text evidence="2">Homotetramer.</text>
</comment>
<proteinExistence type="inferred from homology"/>
<dbReference type="EMBL" id="AZFV01000002">
    <property type="protein sequence ID" value="KRM18446.1"/>
    <property type="molecule type" value="Genomic_DNA"/>
</dbReference>
<dbReference type="PATRIC" id="fig|1423774.3.peg.1035"/>
<dbReference type="GO" id="GO:0009295">
    <property type="term" value="C:nucleoid"/>
    <property type="evidence" value="ECO:0007669"/>
    <property type="project" value="TreeGrafter"/>
</dbReference>
<name>A0A0R1WKT8_9LACO</name>
<dbReference type="RefSeq" id="WP_057890970.1">
    <property type="nucleotide sequence ID" value="NZ_AZFV01000002.1"/>
</dbReference>
<comment type="function">
    <text evidence="2">Plays an important role in DNA replication, recombination and repair. Binds to ssDNA and to an array of partner proteins to recruit them to their sites of action during DNA metabolism.</text>
</comment>
<dbReference type="InterPro" id="IPR011344">
    <property type="entry name" value="ssDNA-bd"/>
</dbReference>
<dbReference type="GO" id="GO:0006281">
    <property type="term" value="P:DNA repair"/>
    <property type="evidence" value="ECO:0007669"/>
    <property type="project" value="UniProtKB-UniRule"/>
</dbReference>
<dbReference type="NCBIfam" id="TIGR00621">
    <property type="entry name" value="ssb"/>
    <property type="match status" value="1"/>
</dbReference>
<dbReference type="SUPFAM" id="SSF50249">
    <property type="entry name" value="Nucleic acid-binding proteins"/>
    <property type="match status" value="1"/>
</dbReference>
<dbReference type="PANTHER" id="PTHR10302">
    <property type="entry name" value="SINGLE-STRANDED DNA-BINDING PROTEIN"/>
    <property type="match status" value="1"/>
</dbReference>
<evidence type="ECO:0000256" key="3">
    <source>
        <dbReference type="PIRNR" id="PIRNR002070"/>
    </source>
</evidence>
<dbReference type="InterPro" id="IPR012340">
    <property type="entry name" value="NA-bd_OB-fold"/>
</dbReference>
<gene>
    <name evidence="5" type="ORF">FD31_GL000993</name>
</gene>
<keyword evidence="2" id="KW-0227">DNA damage</keyword>
<dbReference type="PANTHER" id="PTHR10302:SF27">
    <property type="entry name" value="SINGLE-STRANDED DNA-BINDING PROTEIN"/>
    <property type="match status" value="1"/>
</dbReference>
<keyword evidence="2" id="KW-0234">DNA repair</keyword>
<dbReference type="InterPro" id="IPR000424">
    <property type="entry name" value="Primosome_PriB/ssb"/>
</dbReference>
<dbReference type="STRING" id="1423774.FD31_GL000993"/>
<keyword evidence="6" id="KW-1185">Reference proteome</keyword>
<comment type="caution">
    <text evidence="2">Lacks conserved residue(s) required for the propagation of feature annotation.</text>
</comment>